<evidence type="ECO:0000256" key="8">
    <source>
        <dbReference type="ARBA" id="ARBA00023212"/>
    </source>
</evidence>
<comment type="subcellular location">
    <subcellularLocation>
        <location evidence="2">Cytoplasm</location>
        <location evidence="2">Cytoskeleton</location>
        <location evidence="2">Flagellum axoneme</location>
    </subcellularLocation>
</comment>
<evidence type="ECO:0000256" key="9">
    <source>
        <dbReference type="ARBA" id="ARBA00023273"/>
    </source>
</evidence>
<evidence type="ECO:0000256" key="7">
    <source>
        <dbReference type="ARBA" id="ARBA00023069"/>
    </source>
</evidence>
<evidence type="ECO:0000256" key="5">
    <source>
        <dbReference type="ARBA" id="ARBA00022490"/>
    </source>
</evidence>
<comment type="similarity">
    <text evidence="3">Belongs to the DRC10 family.</text>
</comment>
<dbReference type="Proteomes" id="UP000266743">
    <property type="component" value="Chromosome 4"/>
</dbReference>
<dbReference type="AlphaFoldDB" id="A0A3L6LEJ0"/>
<gene>
    <name evidence="11" type="ORF">DPX39_040067900</name>
</gene>
<keyword evidence="9" id="KW-0966">Cell projection</keyword>
<keyword evidence="6" id="KW-0282">Flagellum</keyword>
<dbReference type="CDD" id="cd23767">
    <property type="entry name" value="IQCD"/>
    <property type="match status" value="1"/>
</dbReference>
<evidence type="ECO:0000256" key="10">
    <source>
        <dbReference type="SAM" id="Coils"/>
    </source>
</evidence>
<evidence type="ECO:0000313" key="11">
    <source>
        <dbReference type="EMBL" id="RHW72880.1"/>
    </source>
</evidence>
<comment type="caution">
    <text evidence="11">The sequence shown here is derived from an EMBL/GenBank/DDBJ whole genome shotgun (WGS) entry which is preliminary data.</text>
</comment>
<dbReference type="PANTHER" id="PTHR31598">
    <property type="entry name" value="IQ DOMAIN-CONTAINING PROTEIN D"/>
    <property type="match status" value="1"/>
</dbReference>
<evidence type="ECO:0000256" key="2">
    <source>
        <dbReference type="ARBA" id="ARBA00004611"/>
    </source>
</evidence>
<keyword evidence="7" id="KW-0969">Cilium</keyword>
<keyword evidence="10" id="KW-0175">Coiled coil</keyword>
<reference evidence="11" key="1">
    <citation type="submission" date="2018-09" db="EMBL/GenBank/DDBJ databases">
        <title>whole genome sequence of T. equiperdum IVM-t1 strain.</title>
        <authorList>
            <person name="Suganuma K."/>
        </authorList>
    </citation>
    <scope>NUCLEOTIDE SEQUENCE [LARGE SCALE GENOMIC DNA]</scope>
    <source>
        <strain evidence="11">IVM-t1</strain>
    </source>
</reference>
<dbReference type="PROSITE" id="PS50096">
    <property type="entry name" value="IQ"/>
    <property type="match status" value="1"/>
</dbReference>
<evidence type="ECO:0000256" key="6">
    <source>
        <dbReference type="ARBA" id="ARBA00022846"/>
    </source>
</evidence>
<dbReference type="EMBL" id="QSBY01000004">
    <property type="protein sequence ID" value="RHW72880.1"/>
    <property type="molecule type" value="Genomic_DNA"/>
</dbReference>
<evidence type="ECO:0000256" key="1">
    <source>
        <dbReference type="ARBA" id="ARBA00003029"/>
    </source>
</evidence>
<name>A0A3L6LEJ0_9TRYP</name>
<keyword evidence="5" id="KW-0963">Cytoplasm</keyword>
<dbReference type="InterPro" id="IPR042815">
    <property type="entry name" value="DRC10"/>
</dbReference>
<evidence type="ECO:0000256" key="4">
    <source>
        <dbReference type="ARBA" id="ARBA00021752"/>
    </source>
</evidence>
<comment type="function">
    <text evidence="1">Component of the nexin-dynein regulatory complex (N-DRC), a key regulator of ciliary/flagellar motility which maintains the alignment and integrity of the distal axoneme and regulates microtubule sliding in motile axonemes.</text>
</comment>
<dbReference type="PANTHER" id="PTHR31598:SF1">
    <property type="entry name" value="DYNEIN REGULATORY COMPLEX PROTEIN 10"/>
    <property type="match status" value="1"/>
</dbReference>
<evidence type="ECO:0000256" key="3">
    <source>
        <dbReference type="ARBA" id="ARBA00009071"/>
    </source>
</evidence>
<protein>
    <recommendedName>
        <fullName evidence="4">Dynein regulatory complex protein 10</fullName>
    </recommendedName>
</protein>
<sequence>MEMDRLTRRQADRIEYVMRDLLRDLQLIAFLPVDLYPWTRRSCLEAARNLLAEASMNQGMNGAAAQIYGEDDNSTYVAQLIYGLAERYGDATDVDNNELLLQMTEFAELEREMLDTATSVGAVDEYDINRHHKLFRAVLDTLQQEGYTELVAHSLKWGSGDDSAVAQPPGAYPMEPSVFNRLVDPGMLSLQRTVECLCELLVVRNTSTVTEDIHNYKILHEAVNKEKSSSADVKALKREYHEIREARRTEVAALQAEVRQLEDEIEYTRSVLELELSAFGEANAKLEEERQVEEEERINALKEEAEHLKQKLDGLIAANQGEAATLRTQRAKKEAAVSAAITEYDTQMATLHAASVALNKETEEDTEAIVALDGELGALCTERNEYELEKYIEEMREKHYERMHEQTTRYASTIQACFRAYLTRVNFERGLANSKRKRKRKNK</sequence>
<organism evidence="11">
    <name type="scientific">Trypanosoma brucei equiperdum</name>
    <dbReference type="NCBI Taxonomy" id="630700"/>
    <lineage>
        <taxon>Eukaryota</taxon>
        <taxon>Discoba</taxon>
        <taxon>Euglenozoa</taxon>
        <taxon>Kinetoplastea</taxon>
        <taxon>Metakinetoplastina</taxon>
        <taxon>Trypanosomatida</taxon>
        <taxon>Trypanosomatidae</taxon>
        <taxon>Trypanosoma</taxon>
    </lineage>
</organism>
<keyword evidence="8" id="KW-0206">Cytoskeleton</keyword>
<accession>A0A3L6LEJ0</accession>
<proteinExistence type="inferred from homology"/>
<feature type="coiled-coil region" evidence="10">
    <location>
        <begin position="244"/>
        <end position="318"/>
    </location>
</feature>